<dbReference type="GeneID" id="8241990"/>
<evidence type="ECO:0000256" key="6">
    <source>
        <dbReference type="ARBA" id="ARBA00023204"/>
    </source>
</evidence>
<name>C1E0T4_MICCC</name>
<evidence type="ECO:0000313" key="9">
    <source>
        <dbReference type="EMBL" id="ACO61611.1"/>
    </source>
</evidence>
<dbReference type="GO" id="GO:0005675">
    <property type="term" value="C:transcription factor TFIIH holo complex"/>
    <property type="evidence" value="ECO:0007669"/>
    <property type="project" value="TreeGrafter"/>
</dbReference>
<dbReference type="OrthoDB" id="860at2759"/>
<proteinExistence type="inferred from homology"/>
<accession>C1E0T4</accession>
<reference evidence="9 10" key="1">
    <citation type="journal article" date="2009" name="Science">
        <title>Green evolution and dynamic adaptations revealed by genomes of the marine picoeukaryotes Micromonas.</title>
        <authorList>
            <person name="Worden A.Z."/>
            <person name="Lee J.H."/>
            <person name="Mock T."/>
            <person name="Rouze P."/>
            <person name="Simmons M.P."/>
            <person name="Aerts A.L."/>
            <person name="Allen A.E."/>
            <person name="Cuvelier M.L."/>
            <person name="Derelle E."/>
            <person name="Everett M.V."/>
            <person name="Foulon E."/>
            <person name="Grimwood J."/>
            <person name="Gundlach H."/>
            <person name="Henrissat B."/>
            <person name="Napoli C."/>
            <person name="McDonald S.M."/>
            <person name="Parker M.S."/>
            <person name="Rombauts S."/>
            <person name="Salamov A."/>
            <person name="Von Dassow P."/>
            <person name="Badger J.H."/>
            <person name="Coutinho P.M."/>
            <person name="Demir E."/>
            <person name="Dubchak I."/>
            <person name="Gentemann C."/>
            <person name="Eikrem W."/>
            <person name="Gready J.E."/>
            <person name="John U."/>
            <person name="Lanier W."/>
            <person name="Lindquist E.A."/>
            <person name="Lucas S."/>
            <person name="Mayer K.F."/>
            <person name="Moreau H."/>
            <person name="Not F."/>
            <person name="Otillar R."/>
            <person name="Panaud O."/>
            <person name="Pangilinan J."/>
            <person name="Paulsen I."/>
            <person name="Piegu B."/>
            <person name="Poliakov A."/>
            <person name="Robbens S."/>
            <person name="Schmutz J."/>
            <person name="Toulza E."/>
            <person name="Wyss T."/>
            <person name="Zelensky A."/>
            <person name="Zhou K."/>
            <person name="Armbrust E.V."/>
            <person name="Bhattacharya D."/>
            <person name="Goodenough U.W."/>
            <person name="Van de Peer Y."/>
            <person name="Grigoriev I.V."/>
        </authorList>
    </citation>
    <scope>NUCLEOTIDE SEQUENCE [LARGE SCALE GENOMIC DNA]</scope>
    <source>
        <strain evidence="10">RCC299 / NOUM17</strain>
    </source>
</reference>
<evidence type="ECO:0000313" key="10">
    <source>
        <dbReference type="Proteomes" id="UP000002009"/>
    </source>
</evidence>
<comment type="similarity">
    <text evidence="2 8">Belongs to the TFB5 family.</text>
</comment>
<dbReference type="GO" id="GO:0006294">
    <property type="term" value="P:nucleotide-excision repair, preincision complex assembly"/>
    <property type="evidence" value="ECO:0007669"/>
    <property type="project" value="TreeGrafter"/>
</dbReference>
<dbReference type="SMART" id="SM01395">
    <property type="entry name" value="Tbf5"/>
    <property type="match status" value="1"/>
</dbReference>
<dbReference type="EMBL" id="CP001324">
    <property type="protein sequence ID" value="ACO61611.1"/>
    <property type="molecule type" value="Genomic_DNA"/>
</dbReference>
<dbReference type="RefSeq" id="XP_002500353.1">
    <property type="nucleotide sequence ID" value="XM_002500307.1"/>
</dbReference>
<dbReference type="SUPFAM" id="SSF142897">
    <property type="entry name" value="TFB5-like"/>
    <property type="match status" value="1"/>
</dbReference>
<keyword evidence="6 8" id="KW-0234">DNA repair</keyword>
<comment type="subcellular location">
    <subcellularLocation>
        <location evidence="1 8">Nucleus</location>
    </subcellularLocation>
</comment>
<dbReference type="Gene3D" id="3.30.70.1220">
    <property type="entry name" value="TFB5-like"/>
    <property type="match status" value="1"/>
</dbReference>
<protein>
    <recommendedName>
        <fullName evidence="8">General transcription and DNA repair factor IIH subunit TFB5</fullName>
    </recommendedName>
</protein>
<dbReference type="GO" id="GO:0006367">
    <property type="term" value="P:transcription initiation at RNA polymerase II promoter"/>
    <property type="evidence" value="ECO:0007669"/>
    <property type="project" value="UniProtKB-UniRule"/>
</dbReference>
<evidence type="ECO:0000256" key="2">
    <source>
        <dbReference type="ARBA" id="ARBA00007470"/>
    </source>
</evidence>
<dbReference type="PANTHER" id="PTHR28580">
    <property type="entry name" value="GENERAL TRANSCRIPTION FACTOR IIH SUBUNIT 5"/>
    <property type="match status" value="1"/>
</dbReference>
<dbReference type="Proteomes" id="UP000002009">
    <property type="component" value="Chromosome 3"/>
</dbReference>
<evidence type="ECO:0000256" key="7">
    <source>
        <dbReference type="ARBA" id="ARBA00023242"/>
    </source>
</evidence>
<evidence type="ECO:0000256" key="5">
    <source>
        <dbReference type="ARBA" id="ARBA00023163"/>
    </source>
</evidence>
<keyword evidence="5 8" id="KW-0804">Transcription</keyword>
<evidence type="ECO:0000256" key="3">
    <source>
        <dbReference type="ARBA" id="ARBA00022763"/>
    </source>
</evidence>
<evidence type="ECO:0000256" key="1">
    <source>
        <dbReference type="ARBA" id="ARBA00004123"/>
    </source>
</evidence>
<dbReference type="GO" id="GO:0000439">
    <property type="term" value="C:transcription factor TFIIH core complex"/>
    <property type="evidence" value="ECO:0007669"/>
    <property type="project" value="UniProtKB-UniRule"/>
</dbReference>
<keyword evidence="7 8" id="KW-0539">Nucleus</keyword>
<dbReference type="Pfam" id="PF06331">
    <property type="entry name" value="Tfb5"/>
    <property type="match status" value="1"/>
</dbReference>
<sequence length="75" mass="8718">MVSAVHGSLIETDIPCKVYILHINEQLPPAERFVIQDLDETHLLVQPHRLEYVKAEVKAWQQKNQFTPPTDLRQT</sequence>
<dbReference type="KEGG" id="mis:MICPUN_79527"/>
<keyword evidence="4 8" id="KW-0805">Transcription regulation</keyword>
<organism evidence="9 10">
    <name type="scientific">Micromonas commoda (strain RCC299 / NOUM17 / CCMP2709)</name>
    <name type="common">Picoplanktonic green alga</name>
    <dbReference type="NCBI Taxonomy" id="296587"/>
    <lineage>
        <taxon>Eukaryota</taxon>
        <taxon>Viridiplantae</taxon>
        <taxon>Chlorophyta</taxon>
        <taxon>Mamiellophyceae</taxon>
        <taxon>Mamiellales</taxon>
        <taxon>Mamiellaceae</taxon>
        <taxon>Micromonas</taxon>
    </lineage>
</organism>
<keyword evidence="3 8" id="KW-0227">DNA damage</keyword>
<gene>
    <name evidence="9" type="ORF">MICPUN_79527</name>
</gene>
<dbReference type="OMA" id="DFREQNT"/>
<comment type="subunit">
    <text evidence="8">Component of the 7-subunit TFIIH core complex.</text>
</comment>
<evidence type="ECO:0000256" key="4">
    <source>
        <dbReference type="ARBA" id="ARBA00023015"/>
    </source>
</evidence>
<keyword evidence="10" id="KW-1185">Reference proteome</keyword>
<dbReference type="PANTHER" id="PTHR28580:SF1">
    <property type="entry name" value="GENERAL TRANSCRIPTION FACTOR IIH SUBUNIT 5"/>
    <property type="match status" value="1"/>
</dbReference>
<dbReference type="AlphaFoldDB" id="C1E0T4"/>
<comment type="function">
    <text evidence="8">In NER, TFIIH acts by opening DNA around the lesion to allow the excision of the damaged oligonucleotide and its replacement by a new DNA fragment. In transcription, TFIIH has an essential role in transcription initiation. When the pre-initiation complex (PIC) has been established, TFIIH is required for promoter opening and promoter escape.</text>
</comment>
<dbReference type="InterPro" id="IPR009400">
    <property type="entry name" value="TFIIH_TTDA/Tfb5"/>
</dbReference>
<evidence type="ECO:0000256" key="8">
    <source>
        <dbReference type="RuleBase" id="RU368032"/>
    </source>
</evidence>
<dbReference type="InterPro" id="IPR035935">
    <property type="entry name" value="TFB5-like_sf"/>
</dbReference>